<dbReference type="Proteomes" id="UP000192569">
    <property type="component" value="Chromosome I"/>
</dbReference>
<organism evidence="5 6">
    <name type="scientific">Thermanaeromonas toyohensis ToBE</name>
    <dbReference type="NCBI Taxonomy" id="698762"/>
    <lineage>
        <taxon>Bacteria</taxon>
        <taxon>Bacillati</taxon>
        <taxon>Bacillota</taxon>
        <taxon>Clostridia</taxon>
        <taxon>Neomoorellales</taxon>
        <taxon>Neomoorellaceae</taxon>
        <taxon>Thermanaeromonas</taxon>
    </lineage>
</organism>
<dbReference type="Pfam" id="PF00005">
    <property type="entry name" value="ABC_tran"/>
    <property type="match status" value="1"/>
</dbReference>
<dbReference type="InterPro" id="IPR017871">
    <property type="entry name" value="ABC_transporter-like_CS"/>
</dbReference>
<feature type="domain" description="ABC transporter" evidence="4">
    <location>
        <begin position="5"/>
        <end position="238"/>
    </location>
</feature>
<protein>
    <submittedName>
        <fullName evidence="5">Tungstate transport system ATP-binding protein</fullName>
    </submittedName>
</protein>
<dbReference type="PROSITE" id="PS00211">
    <property type="entry name" value="ABC_TRANSPORTER_1"/>
    <property type="match status" value="1"/>
</dbReference>
<keyword evidence="6" id="KW-1185">Reference proteome</keyword>
<dbReference type="AlphaFoldDB" id="A0A1W1V7T1"/>
<evidence type="ECO:0000256" key="3">
    <source>
        <dbReference type="ARBA" id="ARBA00022840"/>
    </source>
</evidence>
<name>A0A1W1V7T1_9FIRM</name>
<dbReference type="Gene3D" id="3.40.50.300">
    <property type="entry name" value="P-loop containing nucleotide triphosphate hydrolases"/>
    <property type="match status" value="1"/>
</dbReference>
<evidence type="ECO:0000313" key="6">
    <source>
        <dbReference type="Proteomes" id="UP000192569"/>
    </source>
</evidence>
<dbReference type="EMBL" id="LT838272">
    <property type="protein sequence ID" value="SMB89402.1"/>
    <property type="molecule type" value="Genomic_DNA"/>
</dbReference>
<dbReference type="SUPFAM" id="SSF52540">
    <property type="entry name" value="P-loop containing nucleoside triphosphate hydrolases"/>
    <property type="match status" value="1"/>
</dbReference>
<dbReference type="STRING" id="698762.SAMN00808754_0146"/>
<evidence type="ECO:0000256" key="2">
    <source>
        <dbReference type="ARBA" id="ARBA00022741"/>
    </source>
</evidence>
<dbReference type="OrthoDB" id="9780431at2"/>
<sequence>MGLNLRLEGIKVVKGGRQVLAVDELYIAGGEVWGLLGPNGAGKSTLLQVVALLERPDQGRLYFDGEPIIWRRRELLRLRRRLSLVFQEPLLLSTTVYQNVALGLRFRGMEEKEISRRVEGWLKLLGLSHLASRYPWELSGGEARKVSLARALVLEPHLLLLDEPFTGLDLPTRTLFLEELRRIVKERNITVLFVTHDYTELPLLADRVVLLSEGRILSTGRPEDLVSLLPGARSLPGPGQRFLPFVTIQSGG</sequence>
<dbReference type="PANTHER" id="PTHR42781">
    <property type="entry name" value="SPERMIDINE/PUTRESCINE IMPORT ATP-BINDING PROTEIN POTA"/>
    <property type="match status" value="1"/>
</dbReference>
<dbReference type="InterPro" id="IPR003593">
    <property type="entry name" value="AAA+_ATPase"/>
</dbReference>
<dbReference type="PROSITE" id="PS50893">
    <property type="entry name" value="ABC_TRANSPORTER_2"/>
    <property type="match status" value="1"/>
</dbReference>
<dbReference type="InterPro" id="IPR027417">
    <property type="entry name" value="P-loop_NTPase"/>
</dbReference>
<dbReference type="InterPro" id="IPR003439">
    <property type="entry name" value="ABC_transporter-like_ATP-bd"/>
</dbReference>
<accession>A0A1W1V7T1</accession>
<gene>
    <name evidence="5" type="ORF">SAMN00808754_0146</name>
</gene>
<evidence type="ECO:0000259" key="4">
    <source>
        <dbReference type="PROSITE" id="PS50893"/>
    </source>
</evidence>
<dbReference type="InterPro" id="IPR050093">
    <property type="entry name" value="ABC_SmlMolc_Importer"/>
</dbReference>
<proteinExistence type="predicted"/>
<evidence type="ECO:0000313" key="5">
    <source>
        <dbReference type="EMBL" id="SMB89402.1"/>
    </source>
</evidence>
<dbReference type="GO" id="GO:0005524">
    <property type="term" value="F:ATP binding"/>
    <property type="evidence" value="ECO:0007669"/>
    <property type="project" value="UniProtKB-KW"/>
</dbReference>
<keyword evidence="3 5" id="KW-0067">ATP-binding</keyword>
<dbReference type="PANTHER" id="PTHR42781:SF4">
    <property type="entry name" value="SPERMIDINE_PUTRESCINE IMPORT ATP-BINDING PROTEIN POTA"/>
    <property type="match status" value="1"/>
</dbReference>
<keyword evidence="2" id="KW-0547">Nucleotide-binding</keyword>
<keyword evidence="1" id="KW-0813">Transport</keyword>
<dbReference type="RefSeq" id="WP_084663072.1">
    <property type="nucleotide sequence ID" value="NZ_LT838272.1"/>
</dbReference>
<evidence type="ECO:0000256" key="1">
    <source>
        <dbReference type="ARBA" id="ARBA00022448"/>
    </source>
</evidence>
<dbReference type="GO" id="GO:0016887">
    <property type="term" value="F:ATP hydrolysis activity"/>
    <property type="evidence" value="ECO:0007669"/>
    <property type="project" value="InterPro"/>
</dbReference>
<dbReference type="SMART" id="SM00382">
    <property type="entry name" value="AAA"/>
    <property type="match status" value="1"/>
</dbReference>
<reference evidence="5 6" key="1">
    <citation type="submission" date="2017-04" db="EMBL/GenBank/DDBJ databases">
        <authorList>
            <person name="Afonso C.L."/>
            <person name="Miller P.J."/>
            <person name="Scott M.A."/>
            <person name="Spackman E."/>
            <person name="Goraichik I."/>
            <person name="Dimitrov K.M."/>
            <person name="Suarez D.L."/>
            <person name="Swayne D.E."/>
        </authorList>
    </citation>
    <scope>NUCLEOTIDE SEQUENCE [LARGE SCALE GENOMIC DNA]</scope>
    <source>
        <strain evidence="5 6">ToBE</strain>
    </source>
</reference>